<evidence type="ECO:0000256" key="2">
    <source>
        <dbReference type="HAMAP-Rule" id="MF_00634"/>
    </source>
</evidence>
<dbReference type="AlphaFoldDB" id="A0A7C4CBK6"/>
<organism evidence="3">
    <name type="scientific">candidate division WOR-3 bacterium</name>
    <dbReference type="NCBI Taxonomy" id="2052148"/>
    <lineage>
        <taxon>Bacteria</taxon>
        <taxon>Bacteria division WOR-3</taxon>
    </lineage>
</organism>
<dbReference type="NCBIfam" id="TIGR00251">
    <property type="entry name" value="DUF167 family protein"/>
    <property type="match status" value="1"/>
</dbReference>
<sequence length="75" mass="8075">MRFKVRVRSGSSREEVGRGADGTLVVRVRARPERGEANRAAIAAVARFLGIPKTAVQIVAGGSGRNKLFEVPDRT</sequence>
<dbReference type="SUPFAM" id="SSF69786">
    <property type="entry name" value="YggU-like"/>
    <property type="match status" value="1"/>
</dbReference>
<gene>
    <name evidence="3" type="ORF">ENS41_06170</name>
</gene>
<comment type="caution">
    <text evidence="3">The sequence shown here is derived from an EMBL/GenBank/DDBJ whole genome shotgun (WGS) entry which is preliminary data.</text>
</comment>
<evidence type="ECO:0000256" key="1">
    <source>
        <dbReference type="ARBA" id="ARBA00010364"/>
    </source>
</evidence>
<reference evidence="3" key="1">
    <citation type="journal article" date="2020" name="mSystems">
        <title>Genome- and Community-Level Interaction Insights into Carbon Utilization and Element Cycling Functions of Hydrothermarchaeota in Hydrothermal Sediment.</title>
        <authorList>
            <person name="Zhou Z."/>
            <person name="Liu Y."/>
            <person name="Xu W."/>
            <person name="Pan J."/>
            <person name="Luo Z.H."/>
            <person name="Li M."/>
        </authorList>
    </citation>
    <scope>NUCLEOTIDE SEQUENCE [LARGE SCALE GENOMIC DNA]</scope>
    <source>
        <strain evidence="3">SpSt-488</strain>
    </source>
</reference>
<dbReference type="EMBL" id="DSUT01000129">
    <property type="protein sequence ID" value="HGK28525.1"/>
    <property type="molecule type" value="Genomic_DNA"/>
</dbReference>
<dbReference type="InterPro" id="IPR036591">
    <property type="entry name" value="YggU-like_sf"/>
</dbReference>
<evidence type="ECO:0000313" key="3">
    <source>
        <dbReference type="EMBL" id="HGK28525.1"/>
    </source>
</evidence>
<dbReference type="Pfam" id="PF02594">
    <property type="entry name" value="DUF167"/>
    <property type="match status" value="1"/>
</dbReference>
<proteinExistence type="inferred from homology"/>
<comment type="similarity">
    <text evidence="1 2">Belongs to the UPF0235 family.</text>
</comment>
<dbReference type="SMART" id="SM01152">
    <property type="entry name" value="DUF167"/>
    <property type="match status" value="1"/>
</dbReference>
<dbReference type="HAMAP" id="MF_00634">
    <property type="entry name" value="UPF0235"/>
    <property type="match status" value="1"/>
</dbReference>
<accession>A0A7C4CBK6</accession>
<dbReference type="Gene3D" id="3.30.1200.10">
    <property type="entry name" value="YggU-like"/>
    <property type="match status" value="1"/>
</dbReference>
<dbReference type="InterPro" id="IPR003746">
    <property type="entry name" value="DUF167"/>
</dbReference>
<protein>
    <recommendedName>
        <fullName evidence="2">UPF0235 protein ENS41_06170</fullName>
    </recommendedName>
</protein>
<name>A0A7C4CBK6_UNCW3</name>